<proteinExistence type="predicted"/>
<accession>A0ACD5ZQX8</accession>
<dbReference type="EnsemblPlants" id="AVESA.00010b.r2.7AG1199800.1">
    <property type="protein sequence ID" value="AVESA.00010b.r2.7AG1199800.1.CDS"/>
    <property type="gene ID" value="AVESA.00010b.r2.7AG1199800"/>
</dbReference>
<organism evidence="1 2">
    <name type="scientific">Avena sativa</name>
    <name type="common">Oat</name>
    <dbReference type="NCBI Taxonomy" id="4498"/>
    <lineage>
        <taxon>Eukaryota</taxon>
        <taxon>Viridiplantae</taxon>
        <taxon>Streptophyta</taxon>
        <taxon>Embryophyta</taxon>
        <taxon>Tracheophyta</taxon>
        <taxon>Spermatophyta</taxon>
        <taxon>Magnoliopsida</taxon>
        <taxon>Liliopsida</taxon>
        <taxon>Poales</taxon>
        <taxon>Poaceae</taxon>
        <taxon>BOP clade</taxon>
        <taxon>Pooideae</taxon>
        <taxon>Poodae</taxon>
        <taxon>Poeae</taxon>
        <taxon>Poeae Chloroplast Group 1 (Aveneae type)</taxon>
        <taxon>Aveninae</taxon>
        <taxon>Avena</taxon>
    </lineage>
</organism>
<keyword evidence="2" id="KW-1185">Reference proteome</keyword>
<protein>
    <submittedName>
        <fullName evidence="1">Uncharacterized protein</fullName>
    </submittedName>
</protein>
<reference evidence="1" key="2">
    <citation type="submission" date="2025-09" db="UniProtKB">
        <authorList>
            <consortium name="EnsemblPlants"/>
        </authorList>
    </citation>
    <scope>IDENTIFICATION</scope>
</reference>
<name>A0ACD5ZQX8_AVESA</name>
<evidence type="ECO:0000313" key="2">
    <source>
        <dbReference type="Proteomes" id="UP001732700"/>
    </source>
</evidence>
<evidence type="ECO:0000313" key="1">
    <source>
        <dbReference type="EnsemblPlants" id="AVESA.00010b.r2.7AG1199800.1.CDS"/>
    </source>
</evidence>
<reference evidence="1" key="1">
    <citation type="submission" date="2021-05" db="EMBL/GenBank/DDBJ databases">
        <authorList>
            <person name="Scholz U."/>
            <person name="Mascher M."/>
            <person name="Fiebig A."/>
        </authorList>
    </citation>
    <scope>NUCLEOTIDE SEQUENCE [LARGE SCALE GENOMIC DNA]</scope>
</reference>
<dbReference type="Proteomes" id="UP001732700">
    <property type="component" value="Chromosome 7A"/>
</dbReference>
<sequence>MMSSSASRREAARSGELGRTGEPTPRTAPGPSTAAKARSGELLPQGGPAVRHEGWMVRYGRRKIGRSFFHHRYFVLDNRRLSYYKKQPRDNIVPLKSLLVDGNCRVEDRGLKTHHGQMVYVLCVYNKKEKDNPITMGAHDIEDALVWKKKIELLIDQQQDSMTAKNRKAFASLDFDMDLGALPFSDHDSGPEDEEEPRPMLLRRTTIGRGIPDSVHDWTKEHDIAPSNQNDTNQANSRKNWRLLRCQNGLRIFEELVEVEYLARSCSRAMRAVGVVEATCEAIFGLIMSMDVTRYEWDCSFQYGSLVEEVDGHTAILYHRLQLNWCSMVLWPRDLCYIRYWRRNDDGSYVVLFRSTEHQNCGPQPGFTRASIESGGFKITPLKSVNGRPRAQVQHLMQIDLKGWGVNYITSFQYHSLLQMLNCVAGLREYFSQTDDIHIVPRIPVMSTMTNGDSVKKNKKHQEADLKTKQADSANENSDMIDDESEEDDDYQLPEASLEEDSTKFDGDINFSDPIDLSCFSGTIRQDANEKTRNCWTVPDSKIFKVRSKNFSRDKSKVSAGKYLMELVAADWFKDTKRMDHVAKRKGCAAQVAAEKGMFSFVINIQIPGSTHHSLVLYFVTRSLKKGSLLQRFADGDDDFRNSRFKLIPSVPKGSWIVRQSVGSTACLLGKAVDCSYIRGPEYMEVDVDIGSSAVANGVMGLVFGVITSLVVDMAFLIQANTYDELPEQLLGAARFSHIELSAAVVPVLDDTSLAGE</sequence>